<evidence type="ECO:0000259" key="4">
    <source>
        <dbReference type="PROSITE" id="PS51465"/>
    </source>
</evidence>
<feature type="domain" description="Kazal-like" evidence="4">
    <location>
        <begin position="110"/>
        <end position="166"/>
    </location>
</feature>
<keyword evidence="1" id="KW-0646">Protease inhibitor</keyword>
<comment type="caution">
    <text evidence="5">The sequence shown here is derived from an EMBL/GenBank/DDBJ whole genome shotgun (WGS) entry which is preliminary data.</text>
</comment>
<dbReference type="AlphaFoldDB" id="A0A8K1FGS1"/>
<keyword evidence="2" id="KW-0722">Serine protease inhibitor</keyword>
<dbReference type="PANTHER" id="PTHR10913:SF45">
    <property type="entry name" value="FOLLISTATIN, ISOFORM A-RELATED"/>
    <property type="match status" value="1"/>
</dbReference>
<evidence type="ECO:0000313" key="5">
    <source>
        <dbReference type="EMBL" id="TMW58997.1"/>
    </source>
</evidence>
<proteinExistence type="predicted"/>
<dbReference type="EMBL" id="SPLM01000110">
    <property type="protein sequence ID" value="TMW58997.1"/>
    <property type="molecule type" value="Genomic_DNA"/>
</dbReference>
<name>A0A8K1FGS1_PYTOL</name>
<evidence type="ECO:0000256" key="1">
    <source>
        <dbReference type="ARBA" id="ARBA00022690"/>
    </source>
</evidence>
<dbReference type="InterPro" id="IPR002350">
    <property type="entry name" value="Kazal_dom"/>
</dbReference>
<dbReference type="GO" id="GO:0005576">
    <property type="term" value="C:extracellular region"/>
    <property type="evidence" value="ECO:0007669"/>
    <property type="project" value="TreeGrafter"/>
</dbReference>
<evidence type="ECO:0000256" key="3">
    <source>
        <dbReference type="ARBA" id="ARBA00023157"/>
    </source>
</evidence>
<dbReference type="PANTHER" id="PTHR10913">
    <property type="entry name" value="FOLLISTATIN-RELATED"/>
    <property type="match status" value="1"/>
</dbReference>
<dbReference type="SUPFAM" id="SSF100895">
    <property type="entry name" value="Kazal-type serine protease inhibitors"/>
    <property type="match status" value="2"/>
</dbReference>
<evidence type="ECO:0000256" key="2">
    <source>
        <dbReference type="ARBA" id="ARBA00022900"/>
    </source>
</evidence>
<dbReference type="InterPro" id="IPR036058">
    <property type="entry name" value="Kazal_dom_sf"/>
</dbReference>
<gene>
    <name evidence="5" type="ORF">Poli38472_007142</name>
</gene>
<accession>A0A8K1FGS1</accession>
<dbReference type="Proteomes" id="UP000794436">
    <property type="component" value="Unassembled WGS sequence"/>
</dbReference>
<dbReference type="Gene3D" id="3.30.60.30">
    <property type="match status" value="3"/>
</dbReference>
<protein>
    <recommendedName>
        <fullName evidence="4">Kazal-like domain-containing protein</fullName>
    </recommendedName>
</protein>
<dbReference type="Pfam" id="PF07648">
    <property type="entry name" value="Kazal_2"/>
    <property type="match status" value="2"/>
</dbReference>
<dbReference type="SMART" id="SM00280">
    <property type="entry name" value="KAZAL"/>
    <property type="match status" value="3"/>
</dbReference>
<evidence type="ECO:0000313" key="6">
    <source>
        <dbReference type="Proteomes" id="UP000794436"/>
    </source>
</evidence>
<dbReference type="CDD" id="cd00104">
    <property type="entry name" value="KAZAL_FS"/>
    <property type="match status" value="2"/>
</dbReference>
<sequence length="187" mass="20230">MTDSPVCASNGISYANHCFFHQAQCVEPALSFVSTGLCDDAQAFNLAYNPPDTRPSIEDAAHCDAIVCADVLDPVCTSQGTMRNLCYWKKAQCRDNSVTLVRRIACEDSDSLMPKCPAECTQEYVPVCASNGVLYGNECLFRQARCLRETQFGITLTARDLSYCQQQLGDSEGGGIDIAALMAASVS</sequence>
<dbReference type="PROSITE" id="PS51465">
    <property type="entry name" value="KAZAL_2"/>
    <property type="match status" value="2"/>
</dbReference>
<dbReference type="OrthoDB" id="166060at2759"/>
<organism evidence="5 6">
    <name type="scientific">Pythium oligandrum</name>
    <name type="common">Mycoparasitic fungus</name>
    <dbReference type="NCBI Taxonomy" id="41045"/>
    <lineage>
        <taxon>Eukaryota</taxon>
        <taxon>Sar</taxon>
        <taxon>Stramenopiles</taxon>
        <taxon>Oomycota</taxon>
        <taxon>Peronosporomycetes</taxon>
        <taxon>Pythiales</taxon>
        <taxon>Pythiaceae</taxon>
        <taxon>Pythium</taxon>
    </lineage>
</organism>
<feature type="domain" description="Kazal-like" evidence="4">
    <location>
        <begin position="1"/>
        <end position="40"/>
    </location>
</feature>
<dbReference type="InterPro" id="IPR050653">
    <property type="entry name" value="Prot_Inhib_GrowthFact_Antg"/>
</dbReference>
<reference evidence="5" key="1">
    <citation type="submission" date="2019-03" db="EMBL/GenBank/DDBJ databases">
        <title>Long read genome sequence of the mycoparasitic Pythium oligandrum ATCC 38472 isolated from sugarbeet rhizosphere.</title>
        <authorList>
            <person name="Gaulin E."/>
        </authorList>
    </citation>
    <scope>NUCLEOTIDE SEQUENCE</scope>
    <source>
        <strain evidence="5">ATCC 38472_TT</strain>
    </source>
</reference>
<keyword evidence="6" id="KW-1185">Reference proteome</keyword>
<keyword evidence="3" id="KW-1015">Disulfide bond</keyword>